<accession>A0A7L8Y2B3</accession>
<proteinExistence type="inferred from homology"/>
<keyword evidence="10 11" id="KW-0687">Ribonucleoprotein</keyword>
<comment type="subcellular location">
    <subcellularLocation>
        <location evidence="2 11">Plastid</location>
        <location evidence="2 11">Chloroplast</location>
    </subcellularLocation>
</comment>
<keyword evidence="5 13" id="KW-0150">Chloroplast</keyword>
<dbReference type="GeneID" id="63347777"/>
<comment type="similarity">
    <text evidence="3 11 12">Belongs to the universal ribosomal protein uL23 family.</text>
</comment>
<evidence type="ECO:0000256" key="2">
    <source>
        <dbReference type="ARBA" id="ARBA00004229"/>
    </source>
</evidence>
<dbReference type="GO" id="GO:0006412">
    <property type="term" value="P:translation"/>
    <property type="evidence" value="ECO:0007669"/>
    <property type="project" value="UniProtKB-UniRule"/>
</dbReference>
<evidence type="ECO:0000256" key="6">
    <source>
        <dbReference type="ARBA" id="ARBA00022640"/>
    </source>
</evidence>
<comment type="subunit">
    <text evidence="4 11">Part of the 50S ribosomal subunit.</text>
</comment>
<dbReference type="GO" id="GO:0005840">
    <property type="term" value="C:ribosome"/>
    <property type="evidence" value="ECO:0007669"/>
    <property type="project" value="UniProtKB-KW"/>
</dbReference>
<gene>
    <name evidence="11 13" type="primary">rpl23</name>
</gene>
<dbReference type="GO" id="GO:0009507">
    <property type="term" value="C:chloroplast"/>
    <property type="evidence" value="ECO:0007669"/>
    <property type="project" value="UniProtKB-SubCell"/>
</dbReference>
<keyword evidence="9 11" id="KW-0689">Ribosomal protein</keyword>
<geneLocation type="chloroplast" evidence="13"/>
<protein>
    <recommendedName>
        <fullName evidence="11">Large ribosomal subunit protein uL23c</fullName>
    </recommendedName>
</protein>
<dbReference type="PANTHER" id="PTHR11620">
    <property type="entry name" value="60S RIBOSOMAL PROTEIN L23A"/>
    <property type="match status" value="1"/>
</dbReference>
<keyword evidence="6 13" id="KW-0934">Plastid</keyword>
<dbReference type="FunFam" id="3.30.70.330:FF:000002">
    <property type="entry name" value="50S ribosomal protein L23, chloroplastic"/>
    <property type="match status" value="1"/>
</dbReference>
<dbReference type="GO" id="GO:0003735">
    <property type="term" value="F:structural constituent of ribosome"/>
    <property type="evidence" value="ECO:0007669"/>
    <property type="project" value="InterPro"/>
</dbReference>
<dbReference type="RefSeq" id="YP_010014627.1">
    <property type="nucleotide sequence ID" value="NC_053528.1"/>
</dbReference>
<evidence type="ECO:0000256" key="11">
    <source>
        <dbReference type="HAMAP-Rule" id="MF_01369"/>
    </source>
</evidence>
<organism evidence="13">
    <name type="scientific">Epimedium shuichengense</name>
    <dbReference type="NCBI Taxonomy" id="589475"/>
    <lineage>
        <taxon>Eukaryota</taxon>
        <taxon>Viridiplantae</taxon>
        <taxon>Streptophyta</taxon>
        <taxon>Embryophyta</taxon>
        <taxon>Tracheophyta</taxon>
        <taxon>Spermatophyta</taxon>
        <taxon>Magnoliopsida</taxon>
        <taxon>Ranunculales</taxon>
        <taxon>Berberidaceae</taxon>
        <taxon>Podophylloideae</taxon>
        <taxon>Epimedieae</taxon>
        <taxon>Epimedium</taxon>
    </lineage>
</organism>
<dbReference type="GO" id="GO:0019843">
    <property type="term" value="F:rRNA binding"/>
    <property type="evidence" value="ECO:0007669"/>
    <property type="project" value="UniProtKB-UniRule"/>
</dbReference>
<dbReference type="GO" id="GO:1990904">
    <property type="term" value="C:ribonucleoprotein complex"/>
    <property type="evidence" value="ECO:0007669"/>
    <property type="project" value="UniProtKB-KW"/>
</dbReference>
<evidence type="ECO:0000256" key="7">
    <source>
        <dbReference type="ARBA" id="ARBA00022730"/>
    </source>
</evidence>
<comment type="function">
    <text evidence="1 11">Binds to 23S rRNA.</text>
</comment>
<dbReference type="Gene3D" id="3.30.70.330">
    <property type="match status" value="1"/>
</dbReference>
<keyword evidence="7 11" id="KW-0699">rRNA-binding</keyword>
<dbReference type="InterPro" id="IPR013025">
    <property type="entry name" value="Ribosomal_uL23-like"/>
</dbReference>
<dbReference type="HAMAP" id="MF_01369_B">
    <property type="entry name" value="Ribosomal_uL23_B"/>
    <property type="match status" value="1"/>
</dbReference>
<evidence type="ECO:0000256" key="9">
    <source>
        <dbReference type="ARBA" id="ARBA00022980"/>
    </source>
</evidence>
<reference evidence="13" key="1">
    <citation type="journal article" date="2020" name="Mitochondrial DNA Part B Resour">
        <title>Complete chloroplast genome sequence of Epimedium shuichengense S. Z. He (Berberidaceae), an endangered species endemic to China.</title>
        <authorList>
            <person name="Yan F."/>
            <person name="Li L."/>
            <person name="He S."/>
            <person name="Wei S."/>
            <person name="Sun Q."/>
        </authorList>
    </citation>
    <scope>NUCLEOTIDE SEQUENCE</scope>
</reference>
<dbReference type="GeneID" id="63347735"/>
<dbReference type="EMBL" id="MN939631">
    <property type="protein sequence ID" value="QOI13362.1"/>
    <property type="molecule type" value="Genomic_DNA"/>
</dbReference>
<evidence type="ECO:0000256" key="12">
    <source>
        <dbReference type="RuleBase" id="RU003934"/>
    </source>
</evidence>
<evidence type="ECO:0000313" key="13">
    <source>
        <dbReference type="EMBL" id="QOI13363.1"/>
    </source>
</evidence>
<evidence type="ECO:0000256" key="5">
    <source>
        <dbReference type="ARBA" id="ARBA00022528"/>
    </source>
</evidence>
<dbReference type="InterPro" id="IPR012678">
    <property type="entry name" value="Ribosomal_uL23/eL15/eS24_sf"/>
</dbReference>
<evidence type="ECO:0000256" key="3">
    <source>
        <dbReference type="ARBA" id="ARBA00006700"/>
    </source>
</evidence>
<keyword evidence="8 11" id="KW-0694">RNA-binding</keyword>
<dbReference type="InterPro" id="IPR012677">
    <property type="entry name" value="Nucleotide-bd_a/b_plait_sf"/>
</dbReference>
<dbReference type="PROSITE" id="PS00050">
    <property type="entry name" value="RIBOSOMAL_L23"/>
    <property type="match status" value="1"/>
</dbReference>
<reference evidence="13" key="2">
    <citation type="submission" date="2020-01" db="EMBL/GenBank/DDBJ databases">
        <authorList>
            <person name="Yan F.L."/>
            <person name="Gao L.M."/>
            <person name="Wei S.H."/>
            <person name="He S.Z."/>
        </authorList>
    </citation>
    <scope>NUCLEOTIDE SEQUENCE</scope>
</reference>
<evidence type="ECO:0000256" key="1">
    <source>
        <dbReference type="ARBA" id="ARBA00002500"/>
    </source>
</evidence>
<evidence type="ECO:0000256" key="8">
    <source>
        <dbReference type="ARBA" id="ARBA00022884"/>
    </source>
</evidence>
<dbReference type="AlphaFoldDB" id="A0A7L8Y2B3"/>
<dbReference type="Pfam" id="PF00276">
    <property type="entry name" value="Ribosomal_L23"/>
    <property type="match status" value="1"/>
</dbReference>
<name>A0A7L8Y2B3_9MAGN</name>
<dbReference type="EMBL" id="MN939631">
    <property type="protein sequence ID" value="QOI13363.1"/>
    <property type="molecule type" value="Genomic_DNA"/>
</dbReference>
<dbReference type="RefSeq" id="YP_010014608.1">
    <property type="nucleotide sequence ID" value="NC_053528.1"/>
</dbReference>
<sequence>MFNTSIGIGFVSMESHHPYQFVMCYVWYIHIISIETVRGRILIETGTHREENRFMDKIQYAVFTEKTVRLLRKNQYTSNVESKSTRTEIKRWVELFFGVKVIAMNSHRIPGKSRRRRPLRGHKMHYKRMIITLQAGYSIPSISLERKEMNFTQNTS</sequence>
<evidence type="ECO:0000256" key="10">
    <source>
        <dbReference type="ARBA" id="ARBA00023274"/>
    </source>
</evidence>
<dbReference type="InterPro" id="IPR001014">
    <property type="entry name" value="Ribosomal_uL23_CS"/>
</dbReference>
<dbReference type="SUPFAM" id="SSF54189">
    <property type="entry name" value="Ribosomal proteins S24e, L23 and L15e"/>
    <property type="match status" value="1"/>
</dbReference>
<evidence type="ECO:0000256" key="4">
    <source>
        <dbReference type="ARBA" id="ARBA00011838"/>
    </source>
</evidence>